<dbReference type="InterPro" id="IPR019845">
    <property type="entry name" value="Squalene/phytoene_synthase_CS"/>
</dbReference>
<reference evidence="3" key="1">
    <citation type="journal article" date="2019" name="Int. J. Syst. Evol. Microbiol.">
        <title>The Global Catalogue of Microorganisms (GCM) 10K type strain sequencing project: providing services to taxonomists for standard genome sequencing and annotation.</title>
        <authorList>
            <consortium name="The Broad Institute Genomics Platform"/>
            <consortium name="The Broad Institute Genome Sequencing Center for Infectious Disease"/>
            <person name="Wu L."/>
            <person name="Ma J."/>
        </authorList>
    </citation>
    <scope>NUCLEOTIDE SEQUENCE [LARGE SCALE GENOMIC DNA]</scope>
    <source>
        <strain evidence="3">JCM 32105</strain>
    </source>
</reference>
<protein>
    <submittedName>
        <fullName evidence="2">Phytoene/squalene synthase family protein</fullName>
    </submittedName>
</protein>
<gene>
    <name evidence="2" type="ORF">GCM10023093_30950</name>
</gene>
<accession>A0ABP8NNU2</accession>
<keyword evidence="1" id="KW-0808">Transferase</keyword>
<name>A0ABP8NNU2_9BACT</name>
<dbReference type="SFLD" id="SFLDS00005">
    <property type="entry name" value="Isoprenoid_Synthase_Type_I"/>
    <property type="match status" value="1"/>
</dbReference>
<evidence type="ECO:0000313" key="3">
    <source>
        <dbReference type="Proteomes" id="UP001500067"/>
    </source>
</evidence>
<keyword evidence="3" id="KW-1185">Reference proteome</keyword>
<dbReference type="SFLD" id="SFLDG01018">
    <property type="entry name" value="Squalene/Phytoene_Synthase_Lik"/>
    <property type="match status" value="1"/>
</dbReference>
<evidence type="ECO:0000256" key="1">
    <source>
        <dbReference type="ARBA" id="ARBA00022679"/>
    </source>
</evidence>
<dbReference type="InterPro" id="IPR033904">
    <property type="entry name" value="Trans_IPPS_HH"/>
</dbReference>
<comment type="caution">
    <text evidence="2">The sequence shown here is derived from an EMBL/GenBank/DDBJ whole genome shotgun (WGS) entry which is preliminary data.</text>
</comment>
<dbReference type="InterPro" id="IPR044843">
    <property type="entry name" value="Trans_IPPS_bact-type"/>
</dbReference>
<dbReference type="CDD" id="cd00683">
    <property type="entry name" value="Trans_IPPS_HH"/>
    <property type="match status" value="1"/>
</dbReference>
<evidence type="ECO:0000313" key="2">
    <source>
        <dbReference type="EMBL" id="GAA4470177.1"/>
    </source>
</evidence>
<dbReference type="Proteomes" id="UP001500067">
    <property type="component" value="Unassembled WGS sequence"/>
</dbReference>
<organism evidence="2 3">
    <name type="scientific">Nemorincola caseinilytica</name>
    <dbReference type="NCBI Taxonomy" id="2054315"/>
    <lineage>
        <taxon>Bacteria</taxon>
        <taxon>Pseudomonadati</taxon>
        <taxon>Bacteroidota</taxon>
        <taxon>Chitinophagia</taxon>
        <taxon>Chitinophagales</taxon>
        <taxon>Chitinophagaceae</taxon>
        <taxon>Nemorincola</taxon>
    </lineage>
</organism>
<dbReference type="RefSeq" id="WP_345085311.1">
    <property type="nucleotide sequence ID" value="NZ_BAABFA010000024.1"/>
</dbReference>
<dbReference type="EMBL" id="BAABFA010000024">
    <property type="protein sequence ID" value="GAA4470177.1"/>
    <property type="molecule type" value="Genomic_DNA"/>
</dbReference>
<dbReference type="Pfam" id="PF00494">
    <property type="entry name" value="SQS_PSY"/>
    <property type="match status" value="1"/>
</dbReference>
<dbReference type="PANTHER" id="PTHR31480">
    <property type="entry name" value="BIFUNCTIONAL LYCOPENE CYCLASE/PHYTOENE SYNTHASE"/>
    <property type="match status" value="1"/>
</dbReference>
<dbReference type="SFLD" id="SFLDG01212">
    <property type="entry name" value="Phytoene_synthase_like"/>
    <property type="match status" value="1"/>
</dbReference>
<dbReference type="PROSITE" id="PS01045">
    <property type="entry name" value="SQUALEN_PHYTOEN_SYN_2"/>
    <property type="match status" value="1"/>
</dbReference>
<proteinExistence type="predicted"/>
<sequence length="278" mass="31712">MKELFDKVSAACSVHTTNTYSTSFSSGIRFLHRDLREPIYGIYGFVRFADEIVDSFHGHDKATLLTEFRADTWKAIERGISVNPILNSFQHVVRTYGIERDLIECFFDSMETDLHTTVHTAASYSQYILGSAEVVGLMCLRVFVDNDNAAYESLRPAAMKLGAAFQKVNFLRDIRADNQDLGRTYFPGVDLGRLSEEEKMAIQADIEADLKEALLGIRRLPLKARSGVYLAYYYYMSLYMRIKKMPAKAIMTKRVRIPDLQKLGLVFTSMVRLQLNIL</sequence>
<dbReference type="Gene3D" id="1.10.600.10">
    <property type="entry name" value="Farnesyl Diphosphate Synthase"/>
    <property type="match status" value="1"/>
</dbReference>
<dbReference type="SUPFAM" id="SSF48576">
    <property type="entry name" value="Terpenoid synthases"/>
    <property type="match status" value="1"/>
</dbReference>
<dbReference type="InterPro" id="IPR002060">
    <property type="entry name" value="Squ/phyt_synthse"/>
</dbReference>
<dbReference type="InterPro" id="IPR008949">
    <property type="entry name" value="Isoprenoid_synthase_dom_sf"/>
</dbReference>